<gene>
    <name evidence="2" type="ORF">SAMN06265340_10513</name>
</gene>
<dbReference type="InterPro" id="IPR002901">
    <property type="entry name" value="MGlyc_endo_b_GlcNAc-like_dom"/>
</dbReference>
<evidence type="ECO:0000259" key="1">
    <source>
        <dbReference type="SMART" id="SM00047"/>
    </source>
</evidence>
<reference evidence="3" key="1">
    <citation type="submission" date="2017-06" db="EMBL/GenBank/DDBJ databases">
        <authorList>
            <person name="Varghese N."/>
            <person name="Submissions S."/>
        </authorList>
    </citation>
    <scope>NUCLEOTIDE SEQUENCE [LARGE SCALE GENOMIC DNA]</scope>
    <source>
        <strain evidence="3">DSM 15668</strain>
    </source>
</reference>
<dbReference type="GO" id="GO:0004040">
    <property type="term" value="F:amidase activity"/>
    <property type="evidence" value="ECO:0007669"/>
    <property type="project" value="InterPro"/>
</dbReference>
<name>A0A238YVV5_9BACT</name>
<dbReference type="PANTHER" id="PTHR40572:SF1">
    <property type="entry name" value="PROTEIN BAX"/>
    <property type="match status" value="1"/>
</dbReference>
<feature type="domain" description="Mannosyl-glycoprotein endo-beta-N-acetylglucosamidase-like" evidence="1">
    <location>
        <begin position="122"/>
        <end position="247"/>
    </location>
</feature>
<evidence type="ECO:0000313" key="3">
    <source>
        <dbReference type="Proteomes" id="UP000198405"/>
    </source>
</evidence>
<dbReference type="AlphaFoldDB" id="A0A238YVV5"/>
<protein>
    <submittedName>
        <fullName evidence="2">Bax protein</fullName>
    </submittedName>
</protein>
<sequence>MKKSCFFLFFFVILFTISGCETKQENFSEKRYESSVKTKPAQLEKKVESETFCEEISATPNFNKERLLKLPPPKRKKLFISIITPAVLKANCIIEKERKVFLKIKGKIESGKQLTEKEKQLLEKLKKNYESNDLNELYYRINTLPPSIVIAQAAIESGWGTSRFFIEGNNLFGIWTFSNSTEHIKAKYGKAKVKKYKSPLYSIEDYYHNINTGWAYEELRKARLKTKDPLILADYLKNYSILREEYVRRIKRVITKNNLQKFDKCTYTNCTIDL</sequence>
<dbReference type="Gene3D" id="1.10.530.10">
    <property type="match status" value="1"/>
</dbReference>
<dbReference type="RefSeq" id="WP_089322911.1">
    <property type="nucleotide sequence ID" value="NZ_FZOB01000005.1"/>
</dbReference>
<dbReference type="EMBL" id="FZOB01000005">
    <property type="protein sequence ID" value="SNR74764.1"/>
    <property type="molecule type" value="Genomic_DNA"/>
</dbReference>
<dbReference type="PROSITE" id="PS51257">
    <property type="entry name" value="PROKAR_LIPOPROTEIN"/>
    <property type="match status" value="1"/>
</dbReference>
<proteinExistence type="predicted"/>
<dbReference type="Proteomes" id="UP000198405">
    <property type="component" value="Unassembled WGS sequence"/>
</dbReference>
<dbReference type="OrthoDB" id="977752at2"/>
<accession>A0A238YVV5</accession>
<evidence type="ECO:0000313" key="2">
    <source>
        <dbReference type="EMBL" id="SNR74764.1"/>
    </source>
</evidence>
<dbReference type="PANTHER" id="PTHR40572">
    <property type="entry name" value="PROTEIN BAX"/>
    <property type="match status" value="1"/>
</dbReference>
<dbReference type="SMART" id="SM00047">
    <property type="entry name" value="LYZ2"/>
    <property type="match status" value="1"/>
</dbReference>
<dbReference type="InterPro" id="IPR053195">
    <property type="entry name" value="Bax-like"/>
</dbReference>
<dbReference type="Pfam" id="PF01832">
    <property type="entry name" value="Glucosaminidase"/>
    <property type="match status" value="1"/>
</dbReference>
<organism evidence="2 3">
    <name type="scientific">Desulfurobacterium atlanticum</name>
    <dbReference type="NCBI Taxonomy" id="240169"/>
    <lineage>
        <taxon>Bacteria</taxon>
        <taxon>Pseudomonadati</taxon>
        <taxon>Aquificota</taxon>
        <taxon>Aquificia</taxon>
        <taxon>Desulfurobacteriales</taxon>
        <taxon>Desulfurobacteriaceae</taxon>
        <taxon>Desulfurobacterium</taxon>
    </lineage>
</organism>
<keyword evidence="3" id="KW-1185">Reference proteome</keyword>